<comment type="caution">
    <text evidence="1">The sequence shown here is derived from an EMBL/GenBank/DDBJ whole genome shotgun (WGS) entry which is preliminary data.</text>
</comment>
<sequence>MALRHRPVPECQIPVDIILRSSDGSLIGAHKANLENYSEVFPPSDSVSTSSEPVDLSETAVTLNLLMHFVHKTQYPDILDLKEKELFALANAAEKYVMHNAMGMCRLCIQARLQDFPVAALAYAVMYGYTKIANKAAPLTLGKDSVTMSQALTTDRGMYAWASPNQPYIATMI</sequence>
<dbReference type="AlphaFoldDB" id="A0A4Y7TUA0"/>
<name>A0A4Y7TUA0_COPMI</name>
<protein>
    <recommendedName>
        <fullName evidence="3">BTB domain-containing protein</fullName>
    </recommendedName>
</protein>
<keyword evidence="2" id="KW-1185">Reference proteome</keyword>
<dbReference type="Gene3D" id="3.30.710.10">
    <property type="entry name" value="Potassium Channel Kv1.1, Chain A"/>
    <property type="match status" value="1"/>
</dbReference>
<evidence type="ECO:0008006" key="3">
    <source>
        <dbReference type="Google" id="ProtNLM"/>
    </source>
</evidence>
<dbReference type="InterPro" id="IPR011333">
    <property type="entry name" value="SKP1/BTB/POZ_sf"/>
</dbReference>
<evidence type="ECO:0000313" key="2">
    <source>
        <dbReference type="Proteomes" id="UP000298030"/>
    </source>
</evidence>
<dbReference type="EMBL" id="QPFP01000003">
    <property type="protein sequence ID" value="TEB37755.1"/>
    <property type="molecule type" value="Genomic_DNA"/>
</dbReference>
<proteinExistence type="predicted"/>
<gene>
    <name evidence="1" type="ORF">FA13DRAFT_1620786</name>
</gene>
<evidence type="ECO:0000313" key="1">
    <source>
        <dbReference type="EMBL" id="TEB37755.1"/>
    </source>
</evidence>
<dbReference type="Proteomes" id="UP000298030">
    <property type="component" value="Unassembled WGS sequence"/>
</dbReference>
<reference evidence="1 2" key="1">
    <citation type="journal article" date="2019" name="Nat. Ecol. Evol.">
        <title>Megaphylogeny resolves global patterns of mushroom evolution.</title>
        <authorList>
            <person name="Varga T."/>
            <person name="Krizsan K."/>
            <person name="Foldi C."/>
            <person name="Dima B."/>
            <person name="Sanchez-Garcia M."/>
            <person name="Sanchez-Ramirez S."/>
            <person name="Szollosi G.J."/>
            <person name="Szarkandi J.G."/>
            <person name="Papp V."/>
            <person name="Albert L."/>
            <person name="Andreopoulos W."/>
            <person name="Angelini C."/>
            <person name="Antonin V."/>
            <person name="Barry K.W."/>
            <person name="Bougher N.L."/>
            <person name="Buchanan P."/>
            <person name="Buyck B."/>
            <person name="Bense V."/>
            <person name="Catcheside P."/>
            <person name="Chovatia M."/>
            <person name="Cooper J."/>
            <person name="Damon W."/>
            <person name="Desjardin D."/>
            <person name="Finy P."/>
            <person name="Geml J."/>
            <person name="Haridas S."/>
            <person name="Hughes K."/>
            <person name="Justo A."/>
            <person name="Karasinski D."/>
            <person name="Kautmanova I."/>
            <person name="Kiss B."/>
            <person name="Kocsube S."/>
            <person name="Kotiranta H."/>
            <person name="LaButti K.M."/>
            <person name="Lechner B.E."/>
            <person name="Liimatainen K."/>
            <person name="Lipzen A."/>
            <person name="Lukacs Z."/>
            <person name="Mihaltcheva S."/>
            <person name="Morgado L.N."/>
            <person name="Niskanen T."/>
            <person name="Noordeloos M.E."/>
            <person name="Ohm R.A."/>
            <person name="Ortiz-Santana B."/>
            <person name="Ovrebo C."/>
            <person name="Racz N."/>
            <person name="Riley R."/>
            <person name="Savchenko A."/>
            <person name="Shiryaev A."/>
            <person name="Soop K."/>
            <person name="Spirin V."/>
            <person name="Szebenyi C."/>
            <person name="Tomsovsky M."/>
            <person name="Tulloss R.E."/>
            <person name="Uehling J."/>
            <person name="Grigoriev I.V."/>
            <person name="Vagvolgyi C."/>
            <person name="Papp T."/>
            <person name="Martin F.M."/>
            <person name="Miettinen O."/>
            <person name="Hibbett D.S."/>
            <person name="Nagy L.G."/>
        </authorList>
    </citation>
    <scope>NUCLEOTIDE SEQUENCE [LARGE SCALE GENOMIC DNA]</scope>
    <source>
        <strain evidence="1 2">FP101781</strain>
    </source>
</reference>
<organism evidence="1 2">
    <name type="scientific">Coprinellus micaceus</name>
    <name type="common">Glistening ink-cap mushroom</name>
    <name type="synonym">Coprinus micaceus</name>
    <dbReference type="NCBI Taxonomy" id="71717"/>
    <lineage>
        <taxon>Eukaryota</taxon>
        <taxon>Fungi</taxon>
        <taxon>Dikarya</taxon>
        <taxon>Basidiomycota</taxon>
        <taxon>Agaricomycotina</taxon>
        <taxon>Agaricomycetes</taxon>
        <taxon>Agaricomycetidae</taxon>
        <taxon>Agaricales</taxon>
        <taxon>Agaricineae</taxon>
        <taxon>Psathyrellaceae</taxon>
        <taxon>Coprinellus</taxon>
    </lineage>
</organism>
<dbReference type="STRING" id="71717.A0A4Y7TUA0"/>
<dbReference type="OrthoDB" id="3184970at2759"/>
<accession>A0A4Y7TUA0</accession>